<dbReference type="AlphaFoldDB" id="A0A344L5A6"/>
<name>A0A344L5A6_9PSEU</name>
<evidence type="ECO:0008006" key="3">
    <source>
        <dbReference type="Google" id="ProtNLM"/>
    </source>
</evidence>
<dbReference type="SUPFAM" id="SSF82607">
    <property type="entry name" value="YbaB-like"/>
    <property type="match status" value="1"/>
</dbReference>
<dbReference type="Proteomes" id="UP000250434">
    <property type="component" value="Chromosome"/>
</dbReference>
<evidence type="ECO:0000313" key="2">
    <source>
        <dbReference type="Proteomes" id="UP000250434"/>
    </source>
</evidence>
<dbReference type="Gene3D" id="3.30.1310.10">
    <property type="entry name" value="Nucleoid-associated protein YbaB-like domain"/>
    <property type="match status" value="1"/>
</dbReference>
<accession>A0A344L5A6</accession>
<organism evidence="1 2">
    <name type="scientific">Amycolatopsis albispora</name>
    <dbReference type="NCBI Taxonomy" id="1804986"/>
    <lineage>
        <taxon>Bacteria</taxon>
        <taxon>Bacillati</taxon>
        <taxon>Actinomycetota</taxon>
        <taxon>Actinomycetes</taxon>
        <taxon>Pseudonocardiales</taxon>
        <taxon>Pseudonocardiaceae</taxon>
        <taxon>Amycolatopsis</taxon>
    </lineage>
</organism>
<dbReference type="InterPro" id="IPR004401">
    <property type="entry name" value="YbaB/EbfC"/>
</dbReference>
<protein>
    <recommendedName>
        <fullName evidence="3">DNA-binding protein</fullName>
    </recommendedName>
</protein>
<proteinExistence type="predicted"/>
<dbReference type="KEGG" id="aab:A4R43_12280"/>
<dbReference type="EMBL" id="CP015163">
    <property type="protein sequence ID" value="AXB43230.1"/>
    <property type="molecule type" value="Genomic_DNA"/>
</dbReference>
<evidence type="ECO:0000313" key="1">
    <source>
        <dbReference type="EMBL" id="AXB43230.1"/>
    </source>
</evidence>
<keyword evidence="2" id="KW-1185">Reference proteome</keyword>
<dbReference type="RefSeq" id="WP_236808940.1">
    <property type="nucleotide sequence ID" value="NZ_CP015163.1"/>
</dbReference>
<dbReference type="InterPro" id="IPR036894">
    <property type="entry name" value="YbaB-like_sf"/>
</dbReference>
<reference evidence="1 2" key="1">
    <citation type="submission" date="2016-04" db="EMBL/GenBank/DDBJ databases">
        <title>Complete genome sequence and analysis of deep-sea sediment isolate, Amycolatopsis sp. WP1.</title>
        <authorList>
            <person name="Wang H."/>
            <person name="Chen S."/>
            <person name="Wu Q."/>
        </authorList>
    </citation>
    <scope>NUCLEOTIDE SEQUENCE [LARGE SCALE GENOMIC DNA]</scope>
    <source>
        <strain evidence="1 2">WP1</strain>
    </source>
</reference>
<dbReference type="Pfam" id="PF02575">
    <property type="entry name" value="YbaB_DNA_bd"/>
    <property type="match status" value="1"/>
</dbReference>
<dbReference type="GO" id="GO:0003677">
    <property type="term" value="F:DNA binding"/>
    <property type="evidence" value="ECO:0007669"/>
    <property type="project" value="InterPro"/>
</dbReference>
<sequence>MAQPMFDAAARKAGYERLRDDLLEIRDKIAEIEATADSPDGLVSATVAGRGELSEMHLDPRIYRSPDSKALAQSIVDTIRDAVAQSQEQLFEITRQYLPPAAKLEDTDVHTGPFLHQLDRKINGEF</sequence>
<gene>
    <name evidence="1" type="ORF">A4R43_12280</name>
</gene>